<name>A0A8B2NZ23_9HYPH</name>
<dbReference type="InterPro" id="IPR010971">
    <property type="entry name" value="UbiH/COQ6"/>
</dbReference>
<evidence type="ECO:0000256" key="2">
    <source>
        <dbReference type="ARBA" id="ARBA00004749"/>
    </source>
</evidence>
<dbReference type="InterPro" id="IPR018168">
    <property type="entry name" value="Ubi_Hdrlase_CS"/>
</dbReference>
<evidence type="ECO:0000256" key="6">
    <source>
        <dbReference type="ARBA" id="ARBA00023002"/>
    </source>
</evidence>
<evidence type="ECO:0000313" key="9">
    <source>
        <dbReference type="EMBL" id="RAI03126.1"/>
    </source>
</evidence>
<keyword evidence="4" id="KW-0285">Flavoprotein</keyword>
<dbReference type="PRINTS" id="PR00420">
    <property type="entry name" value="RNGMNOXGNASE"/>
</dbReference>
<dbReference type="PANTHER" id="PTHR43876:SF7">
    <property type="entry name" value="UBIQUINONE BIOSYNTHESIS MONOOXYGENASE COQ6, MITOCHONDRIAL"/>
    <property type="match status" value="1"/>
</dbReference>
<evidence type="ECO:0000256" key="7">
    <source>
        <dbReference type="ARBA" id="ARBA00023033"/>
    </source>
</evidence>
<dbReference type="SUPFAM" id="SSF51905">
    <property type="entry name" value="FAD/NAD(P)-binding domain"/>
    <property type="match status" value="1"/>
</dbReference>
<sequence>MGRTIAIAGGGIVGRTLAVALASQSHLTVHLIAGPAPGRDERSSAIAASARRMLARTGVWPAVAADAEPMRGMVITDSADGDLVRPEVLTFEGDTDGHPFAHMVPNETLYRSLVARCAALGIRETSAVATFYEEDERSVTVELSDGTMVTADVLVAADGRNSKMRQITGIEVVRKDYHQSGVTGTVSHELDHGGIATQHFLPAGPFAMLPLTGRRSSIVWSERPAFAASLAEMDPLLAALEIERVFGLSLGRITLEGPLQAYPLVAQMARDLVAGRVVLAGDAAHVIHPLAGQGLNLGLRDAAVLAEELIDAARIGADPMEGLPRYSKRRRADTVQMALVTDGLNAIFSRKSDLLRAARSVALGVVEERNKLKSLFMREAAGLEGELPRLMRGEAI</sequence>
<evidence type="ECO:0000256" key="1">
    <source>
        <dbReference type="ARBA" id="ARBA00001974"/>
    </source>
</evidence>
<keyword evidence="6" id="KW-0560">Oxidoreductase</keyword>
<dbReference type="NCBIfam" id="TIGR01988">
    <property type="entry name" value="Ubi-OHases"/>
    <property type="match status" value="1"/>
</dbReference>
<comment type="caution">
    <text evidence="9">The sequence shown here is derived from an EMBL/GenBank/DDBJ whole genome shotgun (WGS) entry which is preliminary data.</text>
</comment>
<dbReference type="Proteomes" id="UP000249590">
    <property type="component" value="Unassembled WGS sequence"/>
</dbReference>
<keyword evidence="7" id="KW-0503">Monooxygenase</keyword>
<keyword evidence="10" id="KW-1185">Reference proteome</keyword>
<protein>
    <submittedName>
        <fullName evidence="9">2-octaprenyl-6-methoxyphenyl hydroxylase</fullName>
    </submittedName>
</protein>
<dbReference type="GO" id="GO:0006744">
    <property type="term" value="P:ubiquinone biosynthetic process"/>
    <property type="evidence" value="ECO:0007669"/>
    <property type="project" value="UniProtKB-UniPathway"/>
</dbReference>
<dbReference type="Pfam" id="PF01494">
    <property type="entry name" value="FAD_binding_3"/>
    <property type="match status" value="1"/>
</dbReference>
<accession>A0A8B2NZ23</accession>
<dbReference type="GO" id="GO:0071949">
    <property type="term" value="F:FAD binding"/>
    <property type="evidence" value="ECO:0007669"/>
    <property type="project" value="InterPro"/>
</dbReference>
<dbReference type="InterPro" id="IPR036188">
    <property type="entry name" value="FAD/NAD-bd_sf"/>
</dbReference>
<dbReference type="InterPro" id="IPR002938">
    <property type="entry name" value="FAD-bd"/>
</dbReference>
<dbReference type="GO" id="GO:0016705">
    <property type="term" value="F:oxidoreductase activity, acting on paired donors, with incorporation or reduction of molecular oxygen"/>
    <property type="evidence" value="ECO:0007669"/>
    <property type="project" value="InterPro"/>
</dbReference>
<dbReference type="PROSITE" id="PS01304">
    <property type="entry name" value="UBIH"/>
    <property type="match status" value="1"/>
</dbReference>
<gene>
    <name evidence="9" type="ORF">DLJ53_00945</name>
</gene>
<dbReference type="Gene3D" id="3.50.50.60">
    <property type="entry name" value="FAD/NAD(P)-binding domain"/>
    <property type="match status" value="2"/>
</dbReference>
<proteinExistence type="inferred from homology"/>
<dbReference type="PANTHER" id="PTHR43876">
    <property type="entry name" value="UBIQUINONE BIOSYNTHESIS MONOOXYGENASE COQ6, MITOCHONDRIAL"/>
    <property type="match status" value="1"/>
</dbReference>
<dbReference type="EMBL" id="QHHQ01000001">
    <property type="protein sequence ID" value="RAI03126.1"/>
    <property type="molecule type" value="Genomic_DNA"/>
</dbReference>
<evidence type="ECO:0000256" key="5">
    <source>
        <dbReference type="ARBA" id="ARBA00022827"/>
    </source>
</evidence>
<dbReference type="OrthoDB" id="9796623at2"/>
<organism evidence="9 10">
    <name type="scientific">Acuticoccus sediminis</name>
    <dbReference type="NCBI Taxonomy" id="2184697"/>
    <lineage>
        <taxon>Bacteria</taxon>
        <taxon>Pseudomonadati</taxon>
        <taxon>Pseudomonadota</taxon>
        <taxon>Alphaproteobacteria</taxon>
        <taxon>Hyphomicrobiales</taxon>
        <taxon>Amorphaceae</taxon>
        <taxon>Acuticoccus</taxon>
    </lineage>
</organism>
<dbReference type="AlphaFoldDB" id="A0A8B2NZ23"/>
<dbReference type="GO" id="GO:0004497">
    <property type="term" value="F:monooxygenase activity"/>
    <property type="evidence" value="ECO:0007669"/>
    <property type="project" value="UniProtKB-KW"/>
</dbReference>
<evidence type="ECO:0000313" key="10">
    <source>
        <dbReference type="Proteomes" id="UP000249590"/>
    </source>
</evidence>
<evidence type="ECO:0000256" key="3">
    <source>
        <dbReference type="ARBA" id="ARBA00005349"/>
    </source>
</evidence>
<evidence type="ECO:0000256" key="4">
    <source>
        <dbReference type="ARBA" id="ARBA00022630"/>
    </source>
</evidence>
<comment type="similarity">
    <text evidence="3">Belongs to the UbiH/COQ6 family.</text>
</comment>
<evidence type="ECO:0000259" key="8">
    <source>
        <dbReference type="Pfam" id="PF01494"/>
    </source>
</evidence>
<dbReference type="InterPro" id="IPR051205">
    <property type="entry name" value="UbiH/COQ6_monooxygenase"/>
</dbReference>
<reference evidence="9 10" key="1">
    <citation type="submission" date="2018-05" db="EMBL/GenBank/DDBJ databases">
        <title>Acuticoccus sediminis sp. nov., isolated from deep-sea sediment of Indian Ocean.</title>
        <authorList>
            <person name="Liu X."/>
            <person name="Lai Q."/>
            <person name="Du Y."/>
            <person name="Sun F."/>
            <person name="Zhang X."/>
            <person name="Wang S."/>
            <person name="Shao Z."/>
        </authorList>
    </citation>
    <scope>NUCLEOTIDE SEQUENCE [LARGE SCALE GENOMIC DNA]</scope>
    <source>
        <strain evidence="9 10">PTG4-2</strain>
    </source>
</reference>
<dbReference type="UniPathway" id="UPA00232"/>
<feature type="domain" description="FAD-binding" evidence="8">
    <location>
        <begin position="5"/>
        <end position="333"/>
    </location>
</feature>
<comment type="cofactor">
    <cofactor evidence="1">
        <name>FAD</name>
        <dbReference type="ChEBI" id="CHEBI:57692"/>
    </cofactor>
</comment>
<dbReference type="RefSeq" id="WP_111341548.1">
    <property type="nucleotide sequence ID" value="NZ_JAIWKD010000001.1"/>
</dbReference>
<comment type="pathway">
    <text evidence="2">Cofactor biosynthesis; ubiquinone biosynthesis.</text>
</comment>
<keyword evidence="5" id="KW-0274">FAD</keyword>